<comment type="caution">
    <text evidence="3">The sequence shown here is derived from an EMBL/GenBank/DDBJ whole genome shotgun (WGS) entry which is preliminary data.</text>
</comment>
<evidence type="ECO:0000256" key="1">
    <source>
        <dbReference type="ARBA" id="ARBA00022723"/>
    </source>
</evidence>
<dbReference type="SUPFAM" id="SSF53800">
    <property type="entry name" value="Chelatase"/>
    <property type="match status" value="2"/>
</dbReference>
<dbReference type="OrthoDB" id="7346027at2"/>
<dbReference type="Proteomes" id="UP000295673">
    <property type="component" value="Unassembled WGS sequence"/>
</dbReference>
<evidence type="ECO:0000313" key="4">
    <source>
        <dbReference type="Proteomes" id="UP000295673"/>
    </source>
</evidence>
<evidence type="ECO:0000313" key="3">
    <source>
        <dbReference type="EMBL" id="TCL10262.1"/>
    </source>
</evidence>
<keyword evidence="4" id="KW-1185">Reference proteome</keyword>
<sequence>MSIPPKQALIVAHGQPSDPEPPELWLSGFAAKVGLLLPDWDIRSATIAKPEALENQSLSMEEDALVFPMFMADGWFVGRVLPRRLKGRNLRILPPLGFHSALPDLATELIQSHLIAQGWPQADTRLLLAGHGSAKGDKAALSTRNFAEALSERLPEIDIIQGLIEESPFIFDAARDLGPKAICLPFFALEGGHCKEDIPEALDNAGFVGLRLPPLGHANSLPELVASALTQERQ</sequence>
<dbReference type="AlphaFoldDB" id="A0A4R1NYG3"/>
<evidence type="ECO:0000256" key="2">
    <source>
        <dbReference type="ARBA" id="ARBA00023239"/>
    </source>
</evidence>
<dbReference type="GO" id="GO:0046872">
    <property type="term" value="F:metal ion binding"/>
    <property type="evidence" value="ECO:0007669"/>
    <property type="project" value="UniProtKB-KW"/>
</dbReference>
<dbReference type="InterPro" id="IPR002762">
    <property type="entry name" value="CbiX-like"/>
</dbReference>
<dbReference type="CDD" id="cd03416">
    <property type="entry name" value="CbiX_SirB_N"/>
    <property type="match status" value="1"/>
</dbReference>
<dbReference type="GO" id="GO:0016829">
    <property type="term" value="F:lyase activity"/>
    <property type="evidence" value="ECO:0007669"/>
    <property type="project" value="UniProtKB-KW"/>
</dbReference>
<protein>
    <submittedName>
        <fullName evidence="3">Sirohydrochlorin ferrochelatase</fullName>
    </submittedName>
</protein>
<keyword evidence="2" id="KW-0456">Lyase</keyword>
<accession>A0A4R1NYG3</accession>
<dbReference type="RefSeq" id="WP_132860222.1">
    <property type="nucleotide sequence ID" value="NZ_SMGR01000001.1"/>
</dbReference>
<organism evidence="3 4">
    <name type="scientific">Shimia isoporae</name>
    <dbReference type="NCBI Taxonomy" id="647720"/>
    <lineage>
        <taxon>Bacteria</taxon>
        <taxon>Pseudomonadati</taxon>
        <taxon>Pseudomonadota</taxon>
        <taxon>Alphaproteobacteria</taxon>
        <taxon>Rhodobacterales</taxon>
        <taxon>Roseobacteraceae</taxon>
    </lineage>
</organism>
<proteinExistence type="predicted"/>
<dbReference type="EMBL" id="SMGR01000001">
    <property type="protein sequence ID" value="TCL10262.1"/>
    <property type="molecule type" value="Genomic_DNA"/>
</dbReference>
<dbReference type="Pfam" id="PF01903">
    <property type="entry name" value="CbiX"/>
    <property type="match status" value="1"/>
</dbReference>
<reference evidence="3 4" key="1">
    <citation type="submission" date="2019-03" db="EMBL/GenBank/DDBJ databases">
        <title>Genomic Encyclopedia of Archaeal and Bacterial Type Strains, Phase II (KMG-II): from individual species to whole genera.</title>
        <authorList>
            <person name="Goeker M."/>
        </authorList>
    </citation>
    <scope>NUCLEOTIDE SEQUENCE [LARGE SCALE GENOMIC DNA]</scope>
    <source>
        <strain evidence="3 4">DSM 26433</strain>
    </source>
</reference>
<name>A0A4R1NYG3_9RHOB</name>
<keyword evidence="1" id="KW-0479">Metal-binding</keyword>
<gene>
    <name evidence="3" type="ORF">BXY66_2331</name>
</gene>
<dbReference type="Gene3D" id="3.40.50.1400">
    <property type="match status" value="2"/>
</dbReference>